<reference evidence="2" key="1">
    <citation type="submission" date="2023-10" db="EMBL/GenBank/DDBJ databases">
        <authorList>
            <person name="Chen Y."/>
            <person name="Shah S."/>
            <person name="Dougan E. K."/>
            <person name="Thang M."/>
            <person name="Chan C."/>
        </authorList>
    </citation>
    <scope>NUCLEOTIDE SEQUENCE [LARGE SCALE GENOMIC DNA]</scope>
</reference>
<feature type="region of interest" description="Disordered" evidence="1">
    <location>
        <begin position="115"/>
        <end position="167"/>
    </location>
</feature>
<proteinExistence type="predicted"/>
<organism evidence="2 3">
    <name type="scientific">Prorocentrum cordatum</name>
    <dbReference type="NCBI Taxonomy" id="2364126"/>
    <lineage>
        <taxon>Eukaryota</taxon>
        <taxon>Sar</taxon>
        <taxon>Alveolata</taxon>
        <taxon>Dinophyceae</taxon>
        <taxon>Prorocentrales</taxon>
        <taxon>Prorocentraceae</taxon>
        <taxon>Prorocentrum</taxon>
    </lineage>
</organism>
<protein>
    <submittedName>
        <fullName evidence="2">Uncharacterized protein</fullName>
    </submittedName>
</protein>
<keyword evidence="3" id="KW-1185">Reference proteome</keyword>
<gene>
    <name evidence="2" type="ORF">PCOR1329_LOCUS27561</name>
</gene>
<sequence length="311" mass="32803">ARPKPAPPKPSRAPTGFFSDLVTVSRARCAPAAAMVGCCPLSLIISTLPQAGKKIRGSVRLSIPATNIVEAMQVHVEHLHRSAGLWHAGAEADAGGAPAPEAALRVGGASALGPRCAEAVPPPRAAEDLDSRFGGPSLLREEPESRTRARSSSGGAPPSWRDRPEAVAAATQGCAGAGAPERWEPLPVCSKCMLGRVVASLERAVSSPMEQVAMQVLARHVVRLGGSGPGLEGAVLRACRRAPPGCGRWRRWEFLSRQSGLRAYLEEKWRVEQVYARCGRAMRRSDEEVKALGLLEDATTPSAAPEVCADP</sequence>
<evidence type="ECO:0000256" key="1">
    <source>
        <dbReference type="SAM" id="MobiDB-lite"/>
    </source>
</evidence>
<comment type="caution">
    <text evidence="2">The sequence shown here is derived from an EMBL/GenBank/DDBJ whole genome shotgun (WGS) entry which is preliminary data.</text>
</comment>
<dbReference type="Proteomes" id="UP001189429">
    <property type="component" value="Unassembled WGS sequence"/>
</dbReference>
<accession>A0ABN9S8U1</accession>
<name>A0ABN9S8U1_9DINO</name>
<evidence type="ECO:0000313" key="3">
    <source>
        <dbReference type="Proteomes" id="UP001189429"/>
    </source>
</evidence>
<dbReference type="EMBL" id="CAUYUJ010010002">
    <property type="protein sequence ID" value="CAK0828306.1"/>
    <property type="molecule type" value="Genomic_DNA"/>
</dbReference>
<evidence type="ECO:0000313" key="2">
    <source>
        <dbReference type="EMBL" id="CAK0828306.1"/>
    </source>
</evidence>
<feature type="non-terminal residue" evidence="2">
    <location>
        <position position="1"/>
    </location>
</feature>